<evidence type="ECO:0000313" key="3">
    <source>
        <dbReference type="Proteomes" id="UP001140560"/>
    </source>
</evidence>
<name>A0A9W8Y7A7_9PLEO</name>
<keyword evidence="3" id="KW-1185">Reference proteome</keyword>
<accession>A0A9W8Y7A7</accession>
<protein>
    <submittedName>
        <fullName evidence="2">Uncharacterized protein</fullName>
    </submittedName>
</protein>
<evidence type="ECO:0000256" key="1">
    <source>
        <dbReference type="SAM" id="MobiDB-lite"/>
    </source>
</evidence>
<dbReference type="AlphaFoldDB" id="A0A9W8Y7A7"/>
<dbReference type="EMBL" id="JAPEUY010000011">
    <property type="protein sequence ID" value="KAJ4368287.1"/>
    <property type="molecule type" value="Genomic_DNA"/>
</dbReference>
<dbReference type="Proteomes" id="UP001140560">
    <property type="component" value="Unassembled WGS sequence"/>
</dbReference>
<organism evidence="2 3">
    <name type="scientific">Neocucurbitaria cava</name>
    <dbReference type="NCBI Taxonomy" id="798079"/>
    <lineage>
        <taxon>Eukaryota</taxon>
        <taxon>Fungi</taxon>
        <taxon>Dikarya</taxon>
        <taxon>Ascomycota</taxon>
        <taxon>Pezizomycotina</taxon>
        <taxon>Dothideomycetes</taxon>
        <taxon>Pleosporomycetidae</taxon>
        <taxon>Pleosporales</taxon>
        <taxon>Pleosporineae</taxon>
        <taxon>Cucurbitariaceae</taxon>
        <taxon>Neocucurbitaria</taxon>
    </lineage>
</organism>
<reference evidence="2" key="1">
    <citation type="submission" date="2022-10" db="EMBL/GenBank/DDBJ databases">
        <title>Tapping the CABI collections for fungal endophytes: first genome assemblies for Collariella, Neodidymelliopsis, Ascochyta clinopodiicola, Didymella pomorum, Didymosphaeria variabile, Neocosmospora piperis and Neocucurbitaria cava.</title>
        <authorList>
            <person name="Hill R."/>
        </authorList>
    </citation>
    <scope>NUCLEOTIDE SEQUENCE</scope>
    <source>
        <strain evidence="2">IMI 356814</strain>
    </source>
</reference>
<feature type="region of interest" description="Disordered" evidence="1">
    <location>
        <begin position="192"/>
        <end position="223"/>
    </location>
</feature>
<evidence type="ECO:0000313" key="2">
    <source>
        <dbReference type="EMBL" id="KAJ4368287.1"/>
    </source>
</evidence>
<comment type="caution">
    <text evidence="2">The sequence shown here is derived from an EMBL/GenBank/DDBJ whole genome shotgun (WGS) entry which is preliminary data.</text>
</comment>
<gene>
    <name evidence="2" type="ORF">N0V83_006643</name>
</gene>
<proteinExistence type="predicted"/>
<sequence>MDSIAADPLKQRVGPRCTHSYDSVRTLGKLAMSFAPSVLYPLTLPELLHHILTTQSNTASTTLIVCSSRDAFAQDLASSLQPDHGESSTSGLEQLLIPTLHNLFNTRHVKVAFCASVQALLAYLTAYGGPGTRHIGDSGERERLILVNPLALHAPTPSFSAQGLSRTFAAAAETGLKTDAVLHVVECQGKRRHVPNHREEDPEIVTEDEERHSETEEDDPWEQEVSILNVSARRFGSGAGERAWAGRTIKAKRIVGRWFLFDKVKDHGNPNNPG</sequence>
<dbReference type="OrthoDB" id="5391496at2759"/>